<accession>A0AAI9ZLY8</accession>
<dbReference type="EMBL" id="JAHMHQ010000015">
    <property type="protein sequence ID" value="KAK1634408.1"/>
    <property type="molecule type" value="Genomic_DNA"/>
</dbReference>
<dbReference type="RefSeq" id="XP_060443015.1">
    <property type="nucleotide sequence ID" value="XM_060596019.1"/>
</dbReference>
<keyword evidence="2" id="KW-1185">Reference proteome</keyword>
<protein>
    <submittedName>
        <fullName evidence="1">Uncharacterized protein</fullName>
    </submittedName>
</protein>
<name>A0AAI9ZLY8_9PEZI</name>
<comment type="caution">
    <text evidence="1">The sequence shown here is derived from an EMBL/GenBank/DDBJ whole genome shotgun (WGS) entry which is preliminary data.</text>
</comment>
<sequence>MDALGRGRRTGQTHHPLLLTVINKHHAARRTPHATCCTHHHTPRTIRARTRPYSNGQHAPSGSDIAEVVQSTFCSNVATGERHWARQINLSGHEGGIPAILNNTGRTMSWNGPPPVTPTVWLRPNLEPRQRQSWTCRRPSPVISLPVPSGQARPAIVFEHSTRTASLY</sequence>
<dbReference type="GeneID" id="85480881"/>
<proteinExistence type="predicted"/>
<reference evidence="1" key="1">
    <citation type="submission" date="2021-06" db="EMBL/GenBank/DDBJ databases">
        <title>Comparative genomics, transcriptomics and evolutionary studies reveal genomic signatures of adaptation to plant cell wall in hemibiotrophic fungi.</title>
        <authorList>
            <consortium name="DOE Joint Genome Institute"/>
            <person name="Baroncelli R."/>
            <person name="Diaz J.F."/>
            <person name="Benocci T."/>
            <person name="Peng M."/>
            <person name="Battaglia E."/>
            <person name="Haridas S."/>
            <person name="Andreopoulos W."/>
            <person name="Labutti K."/>
            <person name="Pangilinan J."/>
            <person name="Floch G.L."/>
            <person name="Makela M.R."/>
            <person name="Henrissat B."/>
            <person name="Grigoriev I.V."/>
            <person name="Crouch J.A."/>
            <person name="De Vries R.P."/>
            <person name="Sukno S.A."/>
            <person name="Thon M.R."/>
        </authorList>
    </citation>
    <scope>NUCLEOTIDE SEQUENCE</scope>
    <source>
        <strain evidence="1">CBS 102054</strain>
    </source>
</reference>
<evidence type="ECO:0000313" key="2">
    <source>
        <dbReference type="Proteomes" id="UP001243989"/>
    </source>
</evidence>
<organism evidence="1 2">
    <name type="scientific">Colletotrichum phormii</name>
    <dbReference type="NCBI Taxonomy" id="359342"/>
    <lineage>
        <taxon>Eukaryota</taxon>
        <taxon>Fungi</taxon>
        <taxon>Dikarya</taxon>
        <taxon>Ascomycota</taxon>
        <taxon>Pezizomycotina</taxon>
        <taxon>Sordariomycetes</taxon>
        <taxon>Hypocreomycetidae</taxon>
        <taxon>Glomerellales</taxon>
        <taxon>Glomerellaceae</taxon>
        <taxon>Colletotrichum</taxon>
        <taxon>Colletotrichum acutatum species complex</taxon>
    </lineage>
</organism>
<evidence type="ECO:0000313" key="1">
    <source>
        <dbReference type="EMBL" id="KAK1634408.1"/>
    </source>
</evidence>
<dbReference type="Proteomes" id="UP001243989">
    <property type="component" value="Unassembled WGS sequence"/>
</dbReference>
<dbReference type="AlphaFoldDB" id="A0AAI9ZLY8"/>
<gene>
    <name evidence="1" type="ORF">BDP81DRAFT_58726</name>
</gene>